<dbReference type="FunFam" id="1.10.287.690:FF:000001">
    <property type="entry name" value="DNA polymerase"/>
    <property type="match status" value="1"/>
</dbReference>
<feature type="domain" description="C4-type zinc-finger of DNA polymerase delta" evidence="24">
    <location>
        <begin position="950"/>
        <end position="1020"/>
    </location>
</feature>
<dbReference type="GO" id="GO:0006297">
    <property type="term" value="P:nucleotide-excision repair, DNA gap filling"/>
    <property type="evidence" value="ECO:0007669"/>
    <property type="project" value="TreeGrafter"/>
</dbReference>
<dbReference type="PROSITE" id="PS00116">
    <property type="entry name" value="DNA_POLYMERASE_B"/>
    <property type="match status" value="1"/>
</dbReference>
<dbReference type="NCBIfam" id="TIGR00592">
    <property type="entry name" value="pol2"/>
    <property type="match status" value="1"/>
</dbReference>
<evidence type="ECO:0000256" key="2">
    <source>
        <dbReference type="ARBA" id="ARBA00004123"/>
    </source>
</evidence>
<dbReference type="Gene3D" id="3.30.420.10">
    <property type="entry name" value="Ribonuclease H-like superfamily/Ribonuclease H"/>
    <property type="match status" value="1"/>
</dbReference>
<dbReference type="SUPFAM" id="SSF53098">
    <property type="entry name" value="Ribonuclease H-like"/>
    <property type="match status" value="1"/>
</dbReference>
<evidence type="ECO:0000256" key="5">
    <source>
        <dbReference type="ARBA" id="ARBA00022679"/>
    </source>
</evidence>
<dbReference type="GO" id="GO:0045004">
    <property type="term" value="P:DNA replication proofreading"/>
    <property type="evidence" value="ECO:0007669"/>
    <property type="project" value="TreeGrafter"/>
</dbReference>
<keyword evidence="16 20" id="KW-0411">Iron-sulfur</keyword>
<feature type="compositionally biased region" description="Polar residues" evidence="21">
    <location>
        <begin position="1298"/>
        <end position="1310"/>
    </location>
</feature>
<keyword evidence="17 20" id="KW-0238">DNA-binding</keyword>
<dbReference type="GO" id="GO:0043625">
    <property type="term" value="C:delta DNA polymerase complex"/>
    <property type="evidence" value="ECO:0007669"/>
    <property type="project" value="TreeGrafter"/>
</dbReference>
<keyword evidence="10 20" id="KW-0863">Zinc-finger</keyword>
<feature type="compositionally biased region" description="Low complexity" evidence="21">
    <location>
        <begin position="1451"/>
        <end position="1466"/>
    </location>
</feature>
<reference evidence="25 26" key="1">
    <citation type="journal article" date="2015" name="Sci. Rep.">
        <title>Genome of the facultative scuticociliatosis pathogen Pseudocohnilembus persalinus provides insight into its virulence through horizontal gene transfer.</title>
        <authorList>
            <person name="Xiong J."/>
            <person name="Wang G."/>
            <person name="Cheng J."/>
            <person name="Tian M."/>
            <person name="Pan X."/>
            <person name="Warren A."/>
            <person name="Jiang C."/>
            <person name="Yuan D."/>
            <person name="Miao W."/>
        </authorList>
    </citation>
    <scope>NUCLEOTIDE SEQUENCE [LARGE SCALE GENOMIC DNA]</scope>
    <source>
        <strain evidence="25">36N120E</strain>
    </source>
</reference>
<dbReference type="InterPro" id="IPR036397">
    <property type="entry name" value="RNaseH_sf"/>
</dbReference>
<feature type="compositionally biased region" description="Low complexity" evidence="21">
    <location>
        <begin position="1321"/>
        <end position="1344"/>
    </location>
</feature>
<evidence type="ECO:0000256" key="4">
    <source>
        <dbReference type="ARBA" id="ARBA00022485"/>
    </source>
</evidence>
<dbReference type="PRINTS" id="PR00106">
    <property type="entry name" value="DNAPOLB"/>
</dbReference>
<dbReference type="GO" id="GO:0006287">
    <property type="term" value="P:base-excision repair, gap-filling"/>
    <property type="evidence" value="ECO:0007669"/>
    <property type="project" value="TreeGrafter"/>
</dbReference>
<dbReference type="CDD" id="cd05777">
    <property type="entry name" value="DNA_polB_delta_exo"/>
    <property type="match status" value="1"/>
</dbReference>
<evidence type="ECO:0000256" key="8">
    <source>
        <dbReference type="ARBA" id="ARBA00022722"/>
    </source>
</evidence>
<evidence type="ECO:0000259" key="22">
    <source>
        <dbReference type="Pfam" id="PF00136"/>
    </source>
</evidence>
<feature type="region of interest" description="Disordered" evidence="21">
    <location>
        <begin position="1287"/>
        <end position="1423"/>
    </location>
</feature>
<dbReference type="InterPro" id="IPR050240">
    <property type="entry name" value="DNA_pol_type-B"/>
</dbReference>
<dbReference type="GO" id="GO:0003677">
    <property type="term" value="F:DNA binding"/>
    <property type="evidence" value="ECO:0007669"/>
    <property type="project" value="UniProtKB-KW"/>
</dbReference>
<evidence type="ECO:0000256" key="15">
    <source>
        <dbReference type="ARBA" id="ARBA00023004"/>
    </source>
</evidence>
<dbReference type="EMBL" id="LDAU01000110">
    <property type="protein sequence ID" value="KRX05126.1"/>
    <property type="molecule type" value="Genomic_DNA"/>
</dbReference>
<dbReference type="OrthoDB" id="2414538at2759"/>
<dbReference type="InterPro" id="IPR025687">
    <property type="entry name" value="Znf-C4pol"/>
</dbReference>
<dbReference type="GO" id="GO:0008296">
    <property type="term" value="F:3'-5'-DNA exonuclease activity"/>
    <property type="evidence" value="ECO:0007669"/>
    <property type="project" value="TreeGrafter"/>
</dbReference>
<dbReference type="Pfam" id="PF00136">
    <property type="entry name" value="DNA_pol_B"/>
    <property type="match status" value="1"/>
</dbReference>
<dbReference type="Gene3D" id="6.20.120.50">
    <property type="match status" value="1"/>
</dbReference>
<dbReference type="InterPro" id="IPR006133">
    <property type="entry name" value="DNA-dir_DNA_pol_B_exonuc"/>
</dbReference>
<protein>
    <recommendedName>
        <fullName evidence="20">DNA polymerase</fullName>
        <ecNumber evidence="20">2.7.7.7</ecNumber>
    </recommendedName>
</protein>
<dbReference type="Pfam" id="PF14260">
    <property type="entry name" value="zf-C4pol"/>
    <property type="match status" value="1"/>
</dbReference>
<dbReference type="GO" id="GO:0051539">
    <property type="term" value="F:4 iron, 4 sulfur cluster binding"/>
    <property type="evidence" value="ECO:0007669"/>
    <property type="project" value="UniProtKB-KW"/>
</dbReference>
<feature type="compositionally biased region" description="Basic and acidic residues" evidence="21">
    <location>
        <begin position="1355"/>
        <end position="1382"/>
    </location>
</feature>
<dbReference type="SUPFAM" id="SSF56672">
    <property type="entry name" value="DNA/RNA polymerases"/>
    <property type="match status" value="1"/>
</dbReference>
<dbReference type="GO" id="GO:0003887">
    <property type="term" value="F:DNA-directed DNA polymerase activity"/>
    <property type="evidence" value="ECO:0007669"/>
    <property type="project" value="UniProtKB-KW"/>
</dbReference>
<evidence type="ECO:0000256" key="19">
    <source>
        <dbReference type="ARBA" id="ARBA00049244"/>
    </source>
</evidence>
<name>A0A0V0QSB2_PSEPJ</name>
<organism evidence="25 26">
    <name type="scientific">Pseudocohnilembus persalinus</name>
    <name type="common">Ciliate</name>
    <dbReference type="NCBI Taxonomy" id="266149"/>
    <lineage>
        <taxon>Eukaryota</taxon>
        <taxon>Sar</taxon>
        <taxon>Alveolata</taxon>
        <taxon>Ciliophora</taxon>
        <taxon>Intramacronucleata</taxon>
        <taxon>Oligohymenophorea</taxon>
        <taxon>Scuticociliatia</taxon>
        <taxon>Philasterida</taxon>
        <taxon>Pseudocohnilembidae</taxon>
        <taxon>Pseudocohnilembus</taxon>
    </lineage>
</organism>
<keyword evidence="12 20" id="KW-0862">Zinc</keyword>
<evidence type="ECO:0000256" key="9">
    <source>
        <dbReference type="ARBA" id="ARBA00022723"/>
    </source>
</evidence>
<feature type="compositionally biased region" description="Basic and acidic residues" evidence="21">
    <location>
        <begin position="1494"/>
        <end position="1519"/>
    </location>
</feature>
<feature type="region of interest" description="Disordered" evidence="21">
    <location>
        <begin position="1044"/>
        <end position="1100"/>
    </location>
</feature>
<comment type="cofactor">
    <cofactor evidence="1 20">
        <name>[4Fe-4S] cluster</name>
        <dbReference type="ChEBI" id="CHEBI:49883"/>
    </cofactor>
</comment>
<dbReference type="Gene3D" id="1.10.132.60">
    <property type="entry name" value="DNA polymerase family B, C-terminal domain"/>
    <property type="match status" value="1"/>
</dbReference>
<evidence type="ECO:0000256" key="10">
    <source>
        <dbReference type="ARBA" id="ARBA00022771"/>
    </source>
</evidence>
<evidence type="ECO:0000313" key="26">
    <source>
        <dbReference type="Proteomes" id="UP000054937"/>
    </source>
</evidence>
<keyword evidence="8" id="KW-0540">Nuclease</keyword>
<dbReference type="InParanoid" id="A0A0V0QSB2"/>
<dbReference type="EC" id="2.7.7.7" evidence="20"/>
<keyword evidence="13" id="KW-0269">Exonuclease</keyword>
<evidence type="ECO:0000256" key="1">
    <source>
        <dbReference type="ARBA" id="ARBA00001966"/>
    </source>
</evidence>
<comment type="similarity">
    <text evidence="3 20">Belongs to the DNA polymerase type-B family.</text>
</comment>
<feature type="compositionally biased region" description="Polar residues" evidence="21">
    <location>
        <begin position="1088"/>
        <end position="1100"/>
    </location>
</feature>
<feature type="compositionally biased region" description="Basic and acidic residues" evidence="21">
    <location>
        <begin position="1059"/>
        <end position="1087"/>
    </location>
</feature>
<comment type="caution">
    <text evidence="25">The sequence shown here is derived from an EMBL/GenBank/DDBJ whole genome shotgun (WGS) entry which is preliminary data.</text>
</comment>
<evidence type="ECO:0000256" key="16">
    <source>
        <dbReference type="ARBA" id="ARBA00023014"/>
    </source>
</evidence>
<evidence type="ECO:0000256" key="17">
    <source>
        <dbReference type="ARBA" id="ARBA00023125"/>
    </source>
</evidence>
<keyword evidence="4 20" id="KW-0004">4Fe-4S</keyword>
<comment type="catalytic activity">
    <reaction evidence="19 20">
        <text>DNA(n) + a 2'-deoxyribonucleoside 5'-triphosphate = DNA(n+1) + diphosphate</text>
        <dbReference type="Rhea" id="RHEA:22508"/>
        <dbReference type="Rhea" id="RHEA-COMP:17339"/>
        <dbReference type="Rhea" id="RHEA-COMP:17340"/>
        <dbReference type="ChEBI" id="CHEBI:33019"/>
        <dbReference type="ChEBI" id="CHEBI:61560"/>
        <dbReference type="ChEBI" id="CHEBI:173112"/>
        <dbReference type="EC" id="2.7.7.7"/>
    </reaction>
</comment>
<evidence type="ECO:0000259" key="24">
    <source>
        <dbReference type="Pfam" id="PF14260"/>
    </source>
</evidence>
<evidence type="ECO:0000256" key="11">
    <source>
        <dbReference type="ARBA" id="ARBA00022801"/>
    </source>
</evidence>
<dbReference type="PANTHER" id="PTHR10322">
    <property type="entry name" value="DNA POLYMERASE CATALYTIC SUBUNIT"/>
    <property type="match status" value="1"/>
</dbReference>
<keyword evidence="6 20" id="KW-0548">Nucleotidyltransferase</keyword>
<evidence type="ECO:0000256" key="13">
    <source>
        <dbReference type="ARBA" id="ARBA00022839"/>
    </source>
</evidence>
<dbReference type="FunFam" id="3.30.420.10:FF:000004">
    <property type="entry name" value="DNA polymerase"/>
    <property type="match status" value="1"/>
</dbReference>
<dbReference type="InterPro" id="IPR042087">
    <property type="entry name" value="DNA_pol_B_thumb"/>
</dbReference>
<evidence type="ECO:0000256" key="3">
    <source>
        <dbReference type="ARBA" id="ARBA00005755"/>
    </source>
</evidence>
<evidence type="ECO:0000313" key="25">
    <source>
        <dbReference type="EMBL" id="KRX05126.1"/>
    </source>
</evidence>
<sequence>MEQEDNYEEQIDDIQDFDIEDDIEKDIDKKQKLLQEAIDLKNSEVSYNRPKINEADFDLQKEVPDKFDYSKQNQSFELIMEELNERAHGNRNIKEQNAVNKIEIVEKESIKEFKGKNYTKQKFMKIYTNMPSFVAALRSIFEAGFNCHGLSFFSKTYESNMPYALRFMIDKDIAGMGWVKLKANKFHRIQDKNHKSRCQIEYEVHADDIEGISINERGHIAPLRIFSFDIECGAKQGFPSADRDPIIQIAIIVKNHDSQEEIVKYILSLRECAPIPGAIVKNFTKKKTDDENEIDMLLEFQRFLQLTDPDIFVGYNITNFDFPYILNRAHHLKISKKDKGYGYFGRVLSSITRLKDGKFLSKAMGMRDTKEMNFEGRVQLDMLVHMQMSQKLSSYSLNNVSSMFLGSQKEDVHHSIIYTLWTQNSETRKRLAVYCLKDAELPLKLMEKMMCIYNYCEMARVTGVPLLYLFTRGQQIKVASQMYRKAKQVDLIIPCERSGKSNGKFEGAFVLEPVRNFYEVPVATLDFSSLYPSIMRAHNLCYSTLITNKNVLESLSQEDYTKTPHGDYFVKKHVREGLLPQILTELIAARKQAKRELAKETDPFKIAVLDGRQLALKVSANSVYGFTGAQVGQLPCLEISSSVTAFGREMIMATKDYVVKNFCKKNGYEYDSEVVYGDTDSVMVKFGVKTVAEAMELGKKAADEISKKLFIDPIKLEFEKVYYPYLLMNKKRYAGVYWTKPDKYDKIDTKGIENVRRDNCQLIRQLIDKVLKKILVDKDKDGACSMVKKVVSDLVQNKIDMSELVITKSLSKAAYEGDEEEDDDKKKEKKSKDGYKVKMAHVELAEKMRKRDPGSAPQMGDRVPYVMIAGVKGARNYENAEDPLEILAKDLPIDFDYYIEKQIKPPLMRILENVVPNAQSLFQGEHTKKRYIPKTKNTALGKFITVVSTCLVCRSPVQNNNGVCKNCENKAVDIYTKKLCEQNQLQREYALTWTTCQRCQGSLHDEVICSNKDCPIFYKRSKLRKDLEEYAQVLDRFSNDCRKKKMEKQEAQEQGETQTNKEDKNSDSQQLKDIKQNDEIQNKEKSEQSSSPQMISNINDSEYKRELYKIYNEESNNVSEYTQDQIKKIDSHILKNISNENNKEQFKKQISNDEENIGQQDENQQNQNNQHNQEQNEDSKQDQEFQGKISEQQQEQNTLKQNQYSNNIIGLNKQDSLDISPIKPPSTQKILKNQKNLNMNLIKNYSGEPDESSTPQQIMQQLKSQLSQEGNINQKFLDNFTYSQSNENRLSEQRDSETQQIEQSQGNKMQNIKEFSKLKQKSQSSKSDQNNSNKKSSSIEQSQNFTKKKSYSNENKNKFPSDSQKKEKYRDKKDKSEPKIENEQTNDSQEIDNQLEDDKQSDINQQVQGLKEENEQKETLQFTKSNQIFKNKIKDKNNLFNQKQVPGLEAQNTFEQNEQNRQNQIEQESENGDQTEKLQIQIQSDNENQQQQEEQIKLKSDENQKEHENEKANKNYYIKEDEEEEEEQKNEYNYENQENQENDEEFEKISIKNQKKSQWTIGNITNNIALLISQDFQYLYIPICFLPDDLNQGDEIKLEAFKINQGKKNQQLQELTQLQNQILNDPGFFGEQM</sequence>
<dbReference type="InterPro" id="IPR017964">
    <property type="entry name" value="DNA-dir_DNA_pol_B_CS"/>
</dbReference>
<dbReference type="SMART" id="SM00486">
    <property type="entry name" value="POLBc"/>
    <property type="match status" value="1"/>
</dbReference>
<keyword evidence="11" id="KW-0378">Hydrolase</keyword>
<keyword evidence="7 20" id="KW-0235">DNA replication</keyword>
<evidence type="ECO:0000256" key="18">
    <source>
        <dbReference type="ARBA" id="ARBA00023242"/>
    </source>
</evidence>
<dbReference type="InterPro" id="IPR006172">
    <property type="entry name" value="DNA-dir_DNA_pol_B"/>
</dbReference>
<dbReference type="GO" id="GO:0008270">
    <property type="term" value="F:zinc ion binding"/>
    <property type="evidence" value="ECO:0007669"/>
    <property type="project" value="UniProtKB-KW"/>
</dbReference>
<feature type="compositionally biased region" description="Low complexity" evidence="21">
    <location>
        <begin position="1479"/>
        <end position="1493"/>
    </location>
</feature>
<feature type="compositionally biased region" description="Low complexity" evidence="21">
    <location>
        <begin position="1158"/>
        <end position="1173"/>
    </location>
</feature>
<dbReference type="CDD" id="cd05533">
    <property type="entry name" value="POLBc_delta"/>
    <property type="match status" value="1"/>
</dbReference>
<keyword evidence="14 20" id="KW-0239">DNA-directed DNA polymerase</keyword>
<evidence type="ECO:0000256" key="21">
    <source>
        <dbReference type="SAM" id="MobiDB-lite"/>
    </source>
</evidence>
<dbReference type="Proteomes" id="UP000054937">
    <property type="component" value="Unassembled WGS sequence"/>
</dbReference>
<gene>
    <name evidence="25" type="ORF">PPERSA_06760</name>
</gene>
<evidence type="ECO:0000256" key="20">
    <source>
        <dbReference type="RuleBase" id="RU000442"/>
    </source>
</evidence>
<evidence type="ECO:0000256" key="14">
    <source>
        <dbReference type="ARBA" id="ARBA00022932"/>
    </source>
</evidence>
<feature type="region of interest" description="Disordered" evidence="21">
    <location>
        <begin position="1440"/>
        <end position="1544"/>
    </location>
</feature>
<dbReference type="Pfam" id="PF03104">
    <property type="entry name" value="DNA_pol_B_exo1"/>
    <property type="match status" value="1"/>
</dbReference>
<feature type="domain" description="DNA-directed DNA polymerase family B exonuclease" evidence="23">
    <location>
        <begin position="155"/>
        <end position="400"/>
    </location>
</feature>
<dbReference type="InterPro" id="IPR043502">
    <property type="entry name" value="DNA/RNA_pol_sf"/>
</dbReference>
<keyword evidence="18 20" id="KW-0539">Nucleus</keyword>
<evidence type="ECO:0000256" key="12">
    <source>
        <dbReference type="ARBA" id="ARBA00022833"/>
    </source>
</evidence>
<evidence type="ECO:0000256" key="7">
    <source>
        <dbReference type="ARBA" id="ARBA00022705"/>
    </source>
</evidence>
<dbReference type="FunCoup" id="A0A0V0QSB2">
    <property type="interactions" value="404"/>
</dbReference>
<dbReference type="InterPro" id="IPR023211">
    <property type="entry name" value="DNA_pol_palm_dom_sf"/>
</dbReference>
<dbReference type="InterPro" id="IPR006134">
    <property type="entry name" value="DNA-dir_DNA_pol_B_multi_dom"/>
</dbReference>
<keyword evidence="15 20" id="KW-0408">Iron</keyword>
<proteinExistence type="inferred from homology"/>
<feature type="region of interest" description="Disordered" evidence="21">
    <location>
        <begin position="1158"/>
        <end position="1198"/>
    </location>
</feature>
<keyword evidence="5 20" id="KW-0808">Transferase</keyword>
<keyword evidence="9 20" id="KW-0479">Metal-binding</keyword>
<keyword evidence="26" id="KW-1185">Reference proteome</keyword>
<feature type="domain" description="DNA-directed DNA polymerase family B multifunctional" evidence="22">
    <location>
        <begin position="465"/>
        <end position="914"/>
    </location>
</feature>
<dbReference type="Gene3D" id="3.90.1600.10">
    <property type="entry name" value="Palm domain of DNA polymerase"/>
    <property type="match status" value="1"/>
</dbReference>
<dbReference type="Gene3D" id="3.30.342.10">
    <property type="entry name" value="DNA Polymerase, chain B, domain 1"/>
    <property type="match status" value="1"/>
</dbReference>
<evidence type="ECO:0000259" key="23">
    <source>
        <dbReference type="Pfam" id="PF03104"/>
    </source>
</evidence>
<dbReference type="PANTHER" id="PTHR10322:SF23">
    <property type="entry name" value="DNA POLYMERASE DELTA CATALYTIC SUBUNIT"/>
    <property type="match status" value="1"/>
</dbReference>
<dbReference type="InterPro" id="IPR012337">
    <property type="entry name" value="RNaseH-like_sf"/>
</dbReference>
<evidence type="ECO:0000256" key="6">
    <source>
        <dbReference type="ARBA" id="ARBA00022695"/>
    </source>
</evidence>
<dbReference type="Gene3D" id="1.10.287.690">
    <property type="entry name" value="Helix hairpin bin"/>
    <property type="match status" value="1"/>
</dbReference>
<accession>A0A0V0QSB2</accession>
<dbReference type="GO" id="GO:0000166">
    <property type="term" value="F:nucleotide binding"/>
    <property type="evidence" value="ECO:0007669"/>
    <property type="project" value="InterPro"/>
</dbReference>
<comment type="subcellular location">
    <subcellularLocation>
        <location evidence="2 20">Nucleus</location>
    </subcellularLocation>
</comment>